<proteinExistence type="predicted"/>
<comment type="caution">
    <text evidence="7">The sequence shown here is derived from an EMBL/GenBank/DDBJ whole genome shotgun (WGS) entry which is preliminary data.</text>
</comment>
<dbReference type="GO" id="GO:0003700">
    <property type="term" value="F:DNA-binding transcription factor activity"/>
    <property type="evidence" value="ECO:0007669"/>
    <property type="project" value="TreeGrafter"/>
</dbReference>
<name>A0A246WRT7_9BURK</name>
<keyword evidence="2" id="KW-0238">DNA-binding</keyword>
<dbReference type="PROSITE" id="PS51078">
    <property type="entry name" value="ICLR_ED"/>
    <property type="match status" value="1"/>
</dbReference>
<sequence>MNQPGETNAADPLFNQSLEKGLAVLRAFNAQRRTMTLGDVAEATAMSKSSAQRMVYTLEALGYVCKHPKTRRYQLTPKVMEVGYSYLSADILVDVANPFLSELANITGETVNLTEPYDREMVYVARFVASKFIPIHMPIGSRIPMYCTASGRAYLSALERGRAQEILAASERTVRTPHTRTGIDEIMQVLEAARERGFASNKEELFLGDMTVASPIFNSERTPVASVHVVAPTSRWTLEEAEKKLGPLVLECARSISNSVRALV</sequence>
<dbReference type="GO" id="GO:0045892">
    <property type="term" value="P:negative regulation of DNA-templated transcription"/>
    <property type="evidence" value="ECO:0007669"/>
    <property type="project" value="TreeGrafter"/>
</dbReference>
<evidence type="ECO:0000256" key="2">
    <source>
        <dbReference type="ARBA" id="ARBA00023125"/>
    </source>
</evidence>
<dbReference type="OrthoDB" id="5401369at2"/>
<keyword evidence="1" id="KW-0805">Transcription regulation</keyword>
<organism evidence="7 8">
    <name type="scientific">Herbaspirillum robiniae</name>
    <dbReference type="NCBI Taxonomy" id="2014887"/>
    <lineage>
        <taxon>Bacteria</taxon>
        <taxon>Pseudomonadati</taxon>
        <taxon>Pseudomonadota</taxon>
        <taxon>Betaproteobacteria</taxon>
        <taxon>Burkholderiales</taxon>
        <taxon>Oxalobacteraceae</taxon>
        <taxon>Herbaspirillum</taxon>
    </lineage>
</organism>
<dbReference type="SUPFAM" id="SSF55781">
    <property type="entry name" value="GAF domain-like"/>
    <property type="match status" value="1"/>
</dbReference>
<gene>
    <name evidence="7" type="ORF">CEJ42_09560</name>
    <name evidence="6" type="ORF">HNO84_20410</name>
</gene>
<reference evidence="7 8" key="1">
    <citation type="submission" date="2017-06" db="EMBL/GenBank/DDBJ databases">
        <title>Herbaspirillum phytohormonus sp. nov., isolated from the root nodule of Robinia pseudoacacia in lead-zinc mine.</title>
        <authorList>
            <person name="Fan M."/>
            <person name="Lin Y."/>
        </authorList>
    </citation>
    <scope>NUCLEOTIDE SEQUENCE [LARGE SCALE GENOMIC DNA]</scope>
    <source>
        <strain evidence="7 8">HZ10</strain>
    </source>
</reference>
<evidence type="ECO:0000313" key="7">
    <source>
        <dbReference type="EMBL" id="OWY29108.1"/>
    </source>
</evidence>
<dbReference type="SMART" id="SM00346">
    <property type="entry name" value="HTH_ICLR"/>
    <property type="match status" value="1"/>
</dbReference>
<evidence type="ECO:0000259" key="5">
    <source>
        <dbReference type="PROSITE" id="PS51078"/>
    </source>
</evidence>
<feature type="domain" description="IclR-ED" evidence="5">
    <location>
        <begin position="78"/>
        <end position="262"/>
    </location>
</feature>
<evidence type="ECO:0000256" key="3">
    <source>
        <dbReference type="ARBA" id="ARBA00023163"/>
    </source>
</evidence>
<dbReference type="FunFam" id="1.10.10.10:FF:000056">
    <property type="entry name" value="IclR family transcriptional regulator"/>
    <property type="match status" value="1"/>
</dbReference>
<evidence type="ECO:0000313" key="6">
    <source>
        <dbReference type="EMBL" id="NUU03979.1"/>
    </source>
</evidence>
<accession>A0A246WRT7</accession>
<dbReference type="Gene3D" id="3.30.450.40">
    <property type="match status" value="1"/>
</dbReference>
<dbReference type="InterPro" id="IPR036388">
    <property type="entry name" value="WH-like_DNA-bd_sf"/>
</dbReference>
<dbReference type="InterPro" id="IPR050707">
    <property type="entry name" value="HTH_MetabolicPath_Reg"/>
</dbReference>
<dbReference type="InterPro" id="IPR014757">
    <property type="entry name" value="Tscrpt_reg_IclR_C"/>
</dbReference>
<keyword evidence="9" id="KW-1185">Reference proteome</keyword>
<reference evidence="6 9" key="2">
    <citation type="journal article" date="2020" name="Front. Plant Sci.">
        <title>Isolation of Rhizosphere Bacteria That Improve Quality and Water Stress Tolerance in Greenhouse Ornamentals.</title>
        <authorList>
            <person name="Nordstedt N.P."/>
            <person name="Jones M.L."/>
        </authorList>
    </citation>
    <scope>NUCLEOTIDE SEQUENCE [LARGE SCALE GENOMIC DNA]</scope>
    <source>
        <strain evidence="6 9">C6C2</strain>
    </source>
</reference>
<dbReference type="InterPro" id="IPR029016">
    <property type="entry name" value="GAF-like_dom_sf"/>
</dbReference>
<dbReference type="InterPro" id="IPR036390">
    <property type="entry name" value="WH_DNA-bd_sf"/>
</dbReference>
<dbReference type="SUPFAM" id="SSF46785">
    <property type="entry name" value="Winged helix' DNA-binding domain"/>
    <property type="match status" value="1"/>
</dbReference>
<dbReference type="EMBL" id="NJGU01000005">
    <property type="protein sequence ID" value="OWY29108.1"/>
    <property type="molecule type" value="Genomic_DNA"/>
</dbReference>
<protein>
    <submittedName>
        <fullName evidence="7">IclR family transcriptional regulator</fullName>
    </submittedName>
</protein>
<dbReference type="PANTHER" id="PTHR30136">
    <property type="entry name" value="HELIX-TURN-HELIX TRANSCRIPTIONAL REGULATOR, ICLR FAMILY"/>
    <property type="match status" value="1"/>
</dbReference>
<dbReference type="Pfam" id="PF09339">
    <property type="entry name" value="HTH_IclR"/>
    <property type="match status" value="1"/>
</dbReference>
<feature type="domain" description="HTH iclR-type" evidence="4">
    <location>
        <begin position="15"/>
        <end position="77"/>
    </location>
</feature>
<dbReference type="PANTHER" id="PTHR30136:SF34">
    <property type="entry name" value="TRANSCRIPTIONAL REGULATOR"/>
    <property type="match status" value="1"/>
</dbReference>
<dbReference type="EMBL" id="JABFMT010000031">
    <property type="protein sequence ID" value="NUU03979.1"/>
    <property type="molecule type" value="Genomic_DNA"/>
</dbReference>
<dbReference type="Proteomes" id="UP000197596">
    <property type="component" value="Unassembled WGS sequence"/>
</dbReference>
<evidence type="ECO:0000313" key="8">
    <source>
        <dbReference type="Proteomes" id="UP000197596"/>
    </source>
</evidence>
<dbReference type="Pfam" id="PF01614">
    <property type="entry name" value="IclR_C"/>
    <property type="match status" value="1"/>
</dbReference>
<dbReference type="Gene3D" id="1.10.10.10">
    <property type="entry name" value="Winged helix-like DNA-binding domain superfamily/Winged helix DNA-binding domain"/>
    <property type="match status" value="1"/>
</dbReference>
<keyword evidence="3" id="KW-0804">Transcription</keyword>
<dbReference type="GO" id="GO:0003677">
    <property type="term" value="F:DNA binding"/>
    <property type="evidence" value="ECO:0007669"/>
    <property type="project" value="UniProtKB-KW"/>
</dbReference>
<dbReference type="Proteomes" id="UP000536746">
    <property type="component" value="Unassembled WGS sequence"/>
</dbReference>
<dbReference type="InterPro" id="IPR005471">
    <property type="entry name" value="Tscrpt_reg_IclR_N"/>
</dbReference>
<evidence type="ECO:0000259" key="4">
    <source>
        <dbReference type="PROSITE" id="PS51077"/>
    </source>
</evidence>
<evidence type="ECO:0000256" key="1">
    <source>
        <dbReference type="ARBA" id="ARBA00023015"/>
    </source>
</evidence>
<evidence type="ECO:0000313" key="9">
    <source>
        <dbReference type="Proteomes" id="UP000536746"/>
    </source>
</evidence>
<dbReference type="RefSeq" id="WP_079216233.1">
    <property type="nucleotide sequence ID" value="NZ_CP018845.1"/>
</dbReference>
<dbReference type="AlphaFoldDB" id="A0A246WRT7"/>
<dbReference type="PROSITE" id="PS51077">
    <property type="entry name" value="HTH_ICLR"/>
    <property type="match status" value="1"/>
</dbReference>